<gene>
    <name evidence="2" type="ORF">rosmuc_00202</name>
</gene>
<evidence type="ECO:0000313" key="2">
    <source>
        <dbReference type="EMBL" id="KGM89609.1"/>
    </source>
</evidence>
<dbReference type="GO" id="GO:0008233">
    <property type="term" value="F:peptidase activity"/>
    <property type="evidence" value="ECO:0007669"/>
    <property type="project" value="UniProtKB-KW"/>
</dbReference>
<dbReference type="EMBL" id="AONH01000001">
    <property type="protein sequence ID" value="KGM89609.1"/>
    <property type="molecule type" value="Genomic_DNA"/>
</dbReference>
<evidence type="ECO:0000259" key="1">
    <source>
        <dbReference type="SMART" id="SM00460"/>
    </source>
</evidence>
<protein>
    <submittedName>
        <fullName evidence="2">Transglutaminase-like enzyme, putative cysteine protease</fullName>
    </submittedName>
</protein>
<dbReference type="PATRIC" id="fig|1288298.3.peg.200"/>
<dbReference type="OrthoDB" id="9804023at2"/>
<comment type="caution">
    <text evidence="2">The sequence shown here is derived from an EMBL/GenBank/DDBJ whole genome shotgun (WGS) entry which is preliminary data.</text>
</comment>
<dbReference type="SMART" id="SM00460">
    <property type="entry name" value="TGc"/>
    <property type="match status" value="1"/>
</dbReference>
<dbReference type="eggNOG" id="COG1305">
    <property type="taxonomic scope" value="Bacteria"/>
</dbReference>
<organism evidence="2 3">
    <name type="scientific">Roseovarius mucosus DSM 17069</name>
    <dbReference type="NCBI Taxonomy" id="1288298"/>
    <lineage>
        <taxon>Bacteria</taxon>
        <taxon>Pseudomonadati</taxon>
        <taxon>Pseudomonadota</taxon>
        <taxon>Alphaproteobacteria</taxon>
        <taxon>Rhodobacterales</taxon>
        <taxon>Roseobacteraceae</taxon>
        <taxon>Roseovarius</taxon>
    </lineage>
</organism>
<dbReference type="Pfam" id="PF08379">
    <property type="entry name" value="Bact_transglu_N"/>
    <property type="match status" value="1"/>
</dbReference>
<dbReference type="InterPro" id="IPR002931">
    <property type="entry name" value="Transglutaminase-like"/>
</dbReference>
<dbReference type="STRING" id="215743.ROSMUCSMR3_02051"/>
<dbReference type="Proteomes" id="UP000030021">
    <property type="component" value="Unassembled WGS sequence"/>
</dbReference>
<dbReference type="RefSeq" id="WP_037276218.1">
    <property type="nucleotide sequence ID" value="NZ_KN293991.1"/>
</dbReference>
<accession>A0A0A0HSL4</accession>
<dbReference type="InterPro" id="IPR013589">
    <property type="entry name" value="Bac_transglu_N"/>
</dbReference>
<evidence type="ECO:0000313" key="3">
    <source>
        <dbReference type="Proteomes" id="UP000030021"/>
    </source>
</evidence>
<proteinExistence type="predicted"/>
<keyword evidence="2" id="KW-0378">Hydrolase</keyword>
<sequence length="266" mass="29279">MHLAIKHLTHYTYSAPVPYGVQQLRLYPKPTRGQRLISWSVTVEGATQQAEFTDHHRNHVVMFSFDPDVTELIIRSEGVVEMTDTAGIVGPHEGMAPLWLFQRPTDHTRAGKGCREILRSVEGDGNLARLHDLSTRVHAAIAYETGKSEIAWTAEDALAAGHGVCQDHAHVFIACARAMGLPARYVSGYLRMDGQDEQSATHAWAEAHVEGLGWVGFDVSNAISPDTRYVRVATGLDYTEAAPISGHRYGTAAENMDVTLHVTQQQ</sequence>
<dbReference type="PANTHER" id="PTHR33490">
    <property type="entry name" value="BLR5614 PROTEIN-RELATED"/>
    <property type="match status" value="1"/>
</dbReference>
<dbReference type="InterPro" id="IPR038765">
    <property type="entry name" value="Papain-like_cys_pep_sf"/>
</dbReference>
<dbReference type="Pfam" id="PF01841">
    <property type="entry name" value="Transglut_core"/>
    <property type="match status" value="1"/>
</dbReference>
<dbReference type="GO" id="GO:0006508">
    <property type="term" value="P:proteolysis"/>
    <property type="evidence" value="ECO:0007669"/>
    <property type="project" value="UniProtKB-KW"/>
</dbReference>
<dbReference type="PANTHER" id="PTHR33490:SF6">
    <property type="entry name" value="SLL1049 PROTEIN"/>
    <property type="match status" value="1"/>
</dbReference>
<feature type="domain" description="Transglutaminase-like" evidence="1">
    <location>
        <begin position="157"/>
        <end position="221"/>
    </location>
</feature>
<dbReference type="HOGENOM" id="CLU_008973_1_2_5"/>
<reference evidence="2 3" key="1">
    <citation type="submission" date="2013-01" db="EMBL/GenBank/DDBJ databases">
        <authorList>
            <person name="Fiebig A."/>
            <person name="Goeker M."/>
            <person name="Klenk H.-P.P."/>
        </authorList>
    </citation>
    <scope>NUCLEOTIDE SEQUENCE [LARGE SCALE GENOMIC DNA]</scope>
    <source>
        <strain evidence="2 3">DSM 17069</strain>
    </source>
</reference>
<name>A0A0A0HSL4_9RHOB</name>
<keyword evidence="2" id="KW-0645">Protease</keyword>
<dbReference type="SUPFAM" id="SSF54001">
    <property type="entry name" value="Cysteine proteinases"/>
    <property type="match status" value="1"/>
</dbReference>
<dbReference type="AlphaFoldDB" id="A0A0A0HSL4"/>
<dbReference type="Gene3D" id="3.10.620.30">
    <property type="match status" value="1"/>
</dbReference>